<evidence type="ECO:0000256" key="4">
    <source>
        <dbReference type="ARBA" id="ARBA00022840"/>
    </source>
</evidence>
<accession>A0ABR5K0C3</accession>
<keyword evidence="2" id="KW-0813">Transport</keyword>
<gene>
    <name evidence="6" type="ORF">AEA09_06210</name>
</gene>
<evidence type="ECO:0000256" key="1">
    <source>
        <dbReference type="ARBA" id="ARBA00005417"/>
    </source>
</evidence>
<dbReference type="InterPro" id="IPR003439">
    <property type="entry name" value="ABC_transporter-like_ATP-bd"/>
</dbReference>
<dbReference type="Pfam" id="PF00005">
    <property type="entry name" value="ABC_tran"/>
    <property type="match status" value="1"/>
</dbReference>
<dbReference type="CDD" id="cd03255">
    <property type="entry name" value="ABC_MJ0796_LolCDE_FtsE"/>
    <property type="match status" value="1"/>
</dbReference>
<name>A0ABR5K0C3_9BACI</name>
<comment type="caution">
    <text evidence="6">The sequence shown here is derived from an EMBL/GenBank/DDBJ whole genome shotgun (WGS) entry which is preliminary data.</text>
</comment>
<dbReference type="RefSeq" id="WP_053583005.1">
    <property type="nucleotide sequence ID" value="NZ_LGRV01000003.1"/>
</dbReference>
<feature type="domain" description="ABC transporter" evidence="5">
    <location>
        <begin position="5"/>
        <end position="244"/>
    </location>
</feature>
<dbReference type="Gene3D" id="3.40.50.300">
    <property type="entry name" value="P-loop containing nucleotide triphosphate hydrolases"/>
    <property type="match status" value="1"/>
</dbReference>
<dbReference type="PROSITE" id="PS00211">
    <property type="entry name" value="ABC_TRANSPORTER_1"/>
    <property type="match status" value="1"/>
</dbReference>
<reference evidence="7" key="1">
    <citation type="submission" date="2015-07" db="EMBL/GenBank/DDBJ databases">
        <title>Fjat-14205 dsm 2895.</title>
        <authorList>
            <person name="Liu B."/>
            <person name="Wang J."/>
            <person name="Zhu Y."/>
            <person name="Liu G."/>
            <person name="Chen Q."/>
            <person name="Chen Z."/>
            <person name="Lan J."/>
            <person name="Che J."/>
            <person name="Ge C."/>
            <person name="Shi H."/>
            <person name="Pan Z."/>
            <person name="Liu X."/>
        </authorList>
    </citation>
    <scope>NUCLEOTIDE SEQUENCE [LARGE SCALE GENOMIC DNA]</scope>
    <source>
        <strain evidence="7">DSM 25560</strain>
    </source>
</reference>
<protein>
    <submittedName>
        <fullName evidence="6">ABC transporter ATP-binding protein</fullName>
    </submittedName>
</protein>
<dbReference type="Proteomes" id="UP000050668">
    <property type="component" value="Unassembled WGS sequence"/>
</dbReference>
<comment type="similarity">
    <text evidence="1">Belongs to the ABC transporter superfamily.</text>
</comment>
<evidence type="ECO:0000313" key="6">
    <source>
        <dbReference type="EMBL" id="KOS68185.1"/>
    </source>
</evidence>
<evidence type="ECO:0000256" key="3">
    <source>
        <dbReference type="ARBA" id="ARBA00022741"/>
    </source>
</evidence>
<keyword evidence="3" id="KW-0547">Nucleotide-binding</keyword>
<sequence length="252" mass="27688">MKKIIIGDHIVKSFGEGDEQHNVLDGVSVEINEGEFVAVMGPSGSGKSTLMFALSGMDSVNGGKVIFDERDLSTVGENELSDLRRTKMGFVFQQPTMLKSLNILDNIILPSMRDNRKNVAKISEKARALMKRVDIAELEKRDITQVSGGQLQRAGICRALLSNPKIIFGDEPTGALNSKSAQEIMDIFSEINADGTAIMLVTHDAKIAARTERIMFMLDGKIVSELKLPRFDGTDMDGRVEKVTAKMWEIGI</sequence>
<dbReference type="PROSITE" id="PS50893">
    <property type="entry name" value="ABC_TRANSPORTER_2"/>
    <property type="match status" value="1"/>
</dbReference>
<dbReference type="SMART" id="SM00382">
    <property type="entry name" value="AAA"/>
    <property type="match status" value="1"/>
</dbReference>
<dbReference type="InterPro" id="IPR017911">
    <property type="entry name" value="MacB-like_ATP-bd"/>
</dbReference>
<dbReference type="PANTHER" id="PTHR42798">
    <property type="entry name" value="LIPOPROTEIN-RELEASING SYSTEM ATP-BINDING PROTEIN LOLD"/>
    <property type="match status" value="1"/>
</dbReference>
<dbReference type="EMBL" id="LGRV01000003">
    <property type="protein sequence ID" value="KOS68185.1"/>
    <property type="molecule type" value="Genomic_DNA"/>
</dbReference>
<dbReference type="InterPro" id="IPR017871">
    <property type="entry name" value="ABC_transporter-like_CS"/>
</dbReference>
<dbReference type="InterPro" id="IPR003593">
    <property type="entry name" value="AAA+_ATPase"/>
</dbReference>
<keyword evidence="4 6" id="KW-0067">ATP-binding</keyword>
<proteinExistence type="inferred from homology"/>
<evidence type="ECO:0000313" key="7">
    <source>
        <dbReference type="Proteomes" id="UP000050668"/>
    </source>
</evidence>
<evidence type="ECO:0000256" key="2">
    <source>
        <dbReference type="ARBA" id="ARBA00022448"/>
    </source>
</evidence>
<dbReference type="PANTHER" id="PTHR42798:SF7">
    <property type="entry name" value="ALPHA-D-RIBOSE 1-METHYLPHOSPHONATE 5-TRIPHOSPHATE SYNTHASE SUBUNIT PHNL"/>
    <property type="match status" value="1"/>
</dbReference>
<dbReference type="InterPro" id="IPR027417">
    <property type="entry name" value="P-loop_NTPase"/>
</dbReference>
<evidence type="ECO:0000259" key="5">
    <source>
        <dbReference type="PROSITE" id="PS50893"/>
    </source>
</evidence>
<dbReference type="GO" id="GO:0005524">
    <property type="term" value="F:ATP binding"/>
    <property type="evidence" value="ECO:0007669"/>
    <property type="project" value="UniProtKB-KW"/>
</dbReference>
<dbReference type="SUPFAM" id="SSF52540">
    <property type="entry name" value="P-loop containing nucleoside triphosphate hydrolases"/>
    <property type="match status" value="1"/>
</dbReference>
<keyword evidence="7" id="KW-1185">Reference proteome</keyword>
<organism evidence="6 7">
    <name type="scientific">Lysinibacillus contaminans</name>
    <dbReference type="NCBI Taxonomy" id="1293441"/>
    <lineage>
        <taxon>Bacteria</taxon>
        <taxon>Bacillati</taxon>
        <taxon>Bacillota</taxon>
        <taxon>Bacilli</taxon>
        <taxon>Bacillales</taxon>
        <taxon>Bacillaceae</taxon>
        <taxon>Lysinibacillus</taxon>
    </lineage>
</organism>